<organism evidence="2 3">
    <name type="scientific">Zoogloea oryzae</name>
    <dbReference type="NCBI Taxonomy" id="310767"/>
    <lineage>
        <taxon>Bacteria</taxon>
        <taxon>Pseudomonadati</taxon>
        <taxon>Pseudomonadota</taxon>
        <taxon>Betaproteobacteria</taxon>
        <taxon>Rhodocyclales</taxon>
        <taxon>Zoogloeaceae</taxon>
        <taxon>Zoogloea</taxon>
    </lineage>
</organism>
<accession>A0ABQ6FDI6</accession>
<proteinExistence type="predicted"/>
<evidence type="ECO:0008006" key="4">
    <source>
        <dbReference type="Google" id="ProtNLM"/>
    </source>
</evidence>
<evidence type="ECO:0000256" key="1">
    <source>
        <dbReference type="SAM" id="SignalP"/>
    </source>
</evidence>
<feature type="signal peptide" evidence="1">
    <location>
        <begin position="1"/>
        <end position="19"/>
    </location>
</feature>
<comment type="caution">
    <text evidence="2">The sequence shown here is derived from an EMBL/GenBank/DDBJ whole genome shotgun (WGS) entry which is preliminary data.</text>
</comment>
<sequence length="206" mass="22354">MSRTILLALGALALVTACAAPQVRLKPEARAEIDTLDSVLIVPRSTPGADAGRADPILDTLRDYDLRAALREAWRAESGRSSTIRFVPKLRVERISPGDPAGAAQMRTLFDNARGSAVMFANIDYRLRDSALVVSAQVEIYPRAPALLRFRHAPDGSEPLDGGSVIYRQRFEERQAPVTPASARGQLDDAVQGVVRQIIASLNETP</sequence>
<keyword evidence="1" id="KW-0732">Signal</keyword>
<dbReference type="PROSITE" id="PS51257">
    <property type="entry name" value="PROKAR_LIPOPROTEIN"/>
    <property type="match status" value="1"/>
</dbReference>
<keyword evidence="3" id="KW-1185">Reference proteome</keyword>
<evidence type="ECO:0000313" key="2">
    <source>
        <dbReference type="EMBL" id="GLT23369.1"/>
    </source>
</evidence>
<name>A0ABQ6FDI6_9RHOO</name>
<evidence type="ECO:0000313" key="3">
    <source>
        <dbReference type="Proteomes" id="UP001157167"/>
    </source>
</evidence>
<gene>
    <name evidence="2" type="ORF">GCM10007933_28340</name>
</gene>
<dbReference type="EMBL" id="BSPX01000045">
    <property type="protein sequence ID" value="GLT23369.1"/>
    <property type="molecule type" value="Genomic_DNA"/>
</dbReference>
<dbReference type="RefSeq" id="WP_284188574.1">
    <property type="nucleotide sequence ID" value="NZ_BSPX01000045.1"/>
</dbReference>
<dbReference type="Proteomes" id="UP001157167">
    <property type="component" value="Unassembled WGS sequence"/>
</dbReference>
<reference evidence="3" key="1">
    <citation type="journal article" date="2019" name="Int. J. Syst. Evol. Microbiol.">
        <title>The Global Catalogue of Microorganisms (GCM) 10K type strain sequencing project: providing services to taxonomists for standard genome sequencing and annotation.</title>
        <authorList>
            <consortium name="The Broad Institute Genomics Platform"/>
            <consortium name="The Broad Institute Genome Sequencing Center for Infectious Disease"/>
            <person name="Wu L."/>
            <person name="Ma J."/>
        </authorList>
    </citation>
    <scope>NUCLEOTIDE SEQUENCE [LARGE SCALE GENOMIC DNA]</scope>
    <source>
        <strain evidence="3">NBRC 102407</strain>
    </source>
</reference>
<feature type="chain" id="PRO_5045281210" description="ABC-type transport auxiliary lipoprotein component domain-containing protein" evidence="1">
    <location>
        <begin position="20"/>
        <end position="206"/>
    </location>
</feature>
<protein>
    <recommendedName>
        <fullName evidence="4">ABC-type transport auxiliary lipoprotein component domain-containing protein</fullName>
    </recommendedName>
</protein>